<evidence type="ECO:0000313" key="2">
    <source>
        <dbReference type="Proteomes" id="UP001055879"/>
    </source>
</evidence>
<sequence>MIMYNSTLCSRVTVSRKRPVINVWDIDQLRARENAKIEDDGLGRAQLLGTYLGSQEVEVFHDDLNVKTKPKSDKLRLSRQRIRDNISRIRLIKWETEGDIDAALSKFPDESGFLKIKDELHILFNPHPSDAQPTGESDKEKGSNKADLSKKGPQVCTPCRLDFTDNFPPAFSLTPSQMWYSQTAYDLVDNAINESVAKNGTGEATKTMNGVIASITSSSFNLGIGPEKQPDRVADEDKGKKITGDEDKHMKVSRRLVKLGEMLRSLYVKRQKLHEIGYHIAKLFFPVIKGNHYICIVFNIKNHAIEILDNMACTGNVDELYEPEMAILQSMLMRHLHECGHPSTPILEEMDPEILEEREYEDDAYGMHAYIG</sequence>
<gene>
    <name evidence="1" type="ORF">L6452_07029</name>
</gene>
<protein>
    <submittedName>
        <fullName evidence="1">Uncharacterized protein</fullName>
    </submittedName>
</protein>
<proteinExistence type="predicted"/>
<dbReference type="Proteomes" id="UP001055879">
    <property type="component" value="Linkage Group LG02"/>
</dbReference>
<comment type="caution">
    <text evidence="1">The sequence shown here is derived from an EMBL/GenBank/DDBJ whole genome shotgun (WGS) entry which is preliminary data.</text>
</comment>
<reference evidence="1 2" key="2">
    <citation type="journal article" date="2022" name="Mol. Ecol. Resour.">
        <title>The genomes of chicory, endive, great burdock and yacon provide insights into Asteraceae paleo-polyploidization history and plant inulin production.</title>
        <authorList>
            <person name="Fan W."/>
            <person name="Wang S."/>
            <person name="Wang H."/>
            <person name="Wang A."/>
            <person name="Jiang F."/>
            <person name="Liu H."/>
            <person name="Zhao H."/>
            <person name="Xu D."/>
            <person name="Zhang Y."/>
        </authorList>
    </citation>
    <scope>NUCLEOTIDE SEQUENCE [LARGE SCALE GENOMIC DNA]</scope>
    <source>
        <strain evidence="2">cv. Niubang</strain>
    </source>
</reference>
<organism evidence="1 2">
    <name type="scientific">Arctium lappa</name>
    <name type="common">Greater burdock</name>
    <name type="synonym">Lappa major</name>
    <dbReference type="NCBI Taxonomy" id="4217"/>
    <lineage>
        <taxon>Eukaryota</taxon>
        <taxon>Viridiplantae</taxon>
        <taxon>Streptophyta</taxon>
        <taxon>Embryophyta</taxon>
        <taxon>Tracheophyta</taxon>
        <taxon>Spermatophyta</taxon>
        <taxon>Magnoliopsida</taxon>
        <taxon>eudicotyledons</taxon>
        <taxon>Gunneridae</taxon>
        <taxon>Pentapetalae</taxon>
        <taxon>asterids</taxon>
        <taxon>campanulids</taxon>
        <taxon>Asterales</taxon>
        <taxon>Asteraceae</taxon>
        <taxon>Carduoideae</taxon>
        <taxon>Cardueae</taxon>
        <taxon>Arctiinae</taxon>
        <taxon>Arctium</taxon>
    </lineage>
</organism>
<name>A0ACB9EJY6_ARCLA</name>
<reference evidence="2" key="1">
    <citation type="journal article" date="2022" name="Mol. Ecol. Resour.">
        <title>The genomes of chicory, endive, great burdock and yacon provide insights into Asteraceae palaeo-polyploidization history and plant inulin production.</title>
        <authorList>
            <person name="Fan W."/>
            <person name="Wang S."/>
            <person name="Wang H."/>
            <person name="Wang A."/>
            <person name="Jiang F."/>
            <person name="Liu H."/>
            <person name="Zhao H."/>
            <person name="Xu D."/>
            <person name="Zhang Y."/>
        </authorList>
    </citation>
    <scope>NUCLEOTIDE SEQUENCE [LARGE SCALE GENOMIC DNA]</scope>
    <source>
        <strain evidence="2">cv. Niubang</strain>
    </source>
</reference>
<keyword evidence="2" id="KW-1185">Reference proteome</keyword>
<accession>A0ACB9EJY6</accession>
<dbReference type="EMBL" id="CM042048">
    <property type="protein sequence ID" value="KAI3759309.1"/>
    <property type="molecule type" value="Genomic_DNA"/>
</dbReference>
<evidence type="ECO:0000313" key="1">
    <source>
        <dbReference type="EMBL" id="KAI3759309.1"/>
    </source>
</evidence>